<dbReference type="Gene3D" id="2.120.10.30">
    <property type="entry name" value="TolB, C-terminal domain"/>
    <property type="match status" value="3"/>
</dbReference>
<sequence length="865" mass="88787">MLATHRQMGTARPRPLGLGRTSRPLTCRVRAEAGPPNTTEPRNSAPEPSAESGAPSSSAPAPAPVTPATGPSAAPGLDPVQTWLNGTVPLPAGYRTTRRDVMKLGLLGTSAACAWVVLTRSRAMSFASPQALINMVAPPPAPQASPGEGDRVAAFRRYIADLERRGGGKLVPDFPRGADWLNTAPLSMAGPPSRRGSLAGRVVVLDFWTYCCINCIHVLPELAQLEAQFAGAPVTVVGVHSAKFDNEKDSSAIRAAVLRYDISHPVVNDRAMSVWGALGVSSWPTLAVVSPKGRLIAMLSGEGHRQDLEDLITAALQYYGETGDLDGSTPLPLALERDKQAVASALRYPGKIAADVAGQRLFISDSNNHRIVITDLDGNYLDQIGGNGPALQDGSFDAAALNRSQGVAYSARRNALYVADTENHAVRCCDLSARTVVTLAGNGSKGGDYRGGRAGSAQPLNSPWDVELDGPQDSLYIALAGQHQLWRLDLGSGAAALFSGTGSERNQNGPSKFLTSWAQPSGLSLAGDGSGLVYVADSESSSVRVVDPGSGGSSLKAGGDPVFSDNLFRFGDADGFGPEALLQHPLAVLSSADGEVVYVADSYNHRIKALYPNTSEVVTLAGSGAAGFKDGDGTEAAFSEPAGLALGPNGTVIVADTNNNAIRILDPKTRRVSTLSLTGVPAPRVDPLAAISASAAAAAAGPPPLPPGTQLVRADRPLAVGAAGSQLTVTIGLPANYHLTKGAGSSYYTQLLAAGGGAAASAAAATAVSLRPSSGELPDTAAPAVTITLAPAAAAAAAAAGTELLLRVFAKVYYCQQNDVCLFDQVCFEVPLRLGAEGAGAGGSAALALRYELVPAAAGPAMVFQ</sequence>
<dbReference type="InterPro" id="IPR012336">
    <property type="entry name" value="Thioredoxin-like_fold"/>
</dbReference>
<evidence type="ECO:0000256" key="3">
    <source>
        <dbReference type="SAM" id="MobiDB-lite"/>
    </source>
</evidence>
<evidence type="ECO:0000256" key="2">
    <source>
        <dbReference type="PROSITE-ProRule" id="PRU00504"/>
    </source>
</evidence>
<keyword evidence="6" id="KW-1185">Reference proteome</keyword>
<dbReference type="PANTHER" id="PTHR46388">
    <property type="entry name" value="NHL REPEAT-CONTAINING PROTEIN 2"/>
    <property type="match status" value="1"/>
</dbReference>
<dbReference type="FunFam" id="3.40.30.10:FF:000320">
    <property type="entry name" value="NHL repeat-containing protein 2"/>
    <property type="match status" value="1"/>
</dbReference>
<feature type="compositionally biased region" description="Low complexity" evidence="3">
    <location>
        <begin position="44"/>
        <end position="75"/>
    </location>
</feature>
<feature type="repeat" description="NHL" evidence="2">
    <location>
        <begin position="638"/>
        <end position="668"/>
    </location>
</feature>
<dbReference type="SUPFAM" id="SSF52833">
    <property type="entry name" value="Thioredoxin-like"/>
    <property type="match status" value="1"/>
</dbReference>
<dbReference type="InterPro" id="IPR001258">
    <property type="entry name" value="NHL_repeat"/>
</dbReference>
<dbReference type="Gene3D" id="3.40.30.10">
    <property type="entry name" value="Glutaredoxin"/>
    <property type="match status" value="1"/>
</dbReference>
<dbReference type="InterPro" id="IPR013766">
    <property type="entry name" value="Thioredoxin_domain"/>
</dbReference>
<keyword evidence="1" id="KW-0677">Repeat</keyword>
<evidence type="ECO:0000313" key="6">
    <source>
        <dbReference type="Proteomes" id="UP000612055"/>
    </source>
</evidence>
<dbReference type="InterPro" id="IPR011042">
    <property type="entry name" value="6-blade_b-propeller_TolB-like"/>
</dbReference>
<dbReference type="InterPro" id="IPR036249">
    <property type="entry name" value="Thioredoxin-like_sf"/>
</dbReference>
<dbReference type="SUPFAM" id="SSF101898">
    <property type="entry name" value="NHL repeat"/>
    <property type="match status" value="1"/>
</dbReference>
<dbReference type="Pfam" id="PF01436">
    <property type="entry name" value="NHL"/>
    <property type="match status" value="1"/>
</dbReference>
<feature type="domain" description="Thioredoxin" evidence="4">
    <location>
        <begin position="165"/>
        <end position="317"/>
    </location>
</feature>
<dbReference type="PROSITE" id="PS51125">
    <property type="entry name" value="NHL"/>
    <property type="match status" value="1"/>
</dbReference>
<dbReference type="Proteomes" id="UP000612055">
    <property type="component" value="Unassembled WGS sequence"/>
</dbReference>
<evidence type="ECO:0000256" key="1">
    <source>
        <dbReference type="ARBA" id="ARBA00022737"/>
    </source>
</evidence>
<evidence type="ECO:0000313" key="5">
    <source>
        <dbReference type="EMBL" id="KAG2497240.1"/>
    </source>
</evidence>
<protein>
    <recommendedName>
        <fullName evidence="4">Thioredoxin domain-containing protein</fullName>
    </recommendedName>
</protein>
<feature type="region of interest" description="Disordered" evidence="3">
    <location>
        <begin position="1"/>
        <end position="80"/>
    </location>
</feature>
<accession>A0A835YEC4</accession>
<organism evidence="5 6">
    <name type="scientific">Edaphochlamys debaryana</name>
    <dbReference type="NCBI Taxonomy" id="47281"/>
    <lineage>
        <taxon>Eukaryota</taxon>
        <taxon>Viridiplantae</taxon>
        <taxon>Chlorophyta</taxon>
        <taxon>core chlorophytes</taxon>
        <taxon>Chlorophyceae</taxon>
        <taxon>CS clade</taxon>
        <taxon>Chlamydomonadales</taxon>
        <taxon>Chlamydomonadales incertae sedis</taxon>
        <taxon>Edaphochlamys</taxon>
    </lineage>
</organism>
<dbReference type="PANTHER" id="PTHR46388:SF2">
    <property type="entry name" value="NHL REPEAT-CONTAINING PROTEIN 2"/>
    <property type="match status" value="1"/>
</dbReference>
<proteinExistence type="predicted"/>
<name>A0A835YEC4_9CHLO</name>
<dbReference type="AlphaFoldDB" id="A0A835YEC4"/>
<dbReference type="Pfam" id="PF13905">
    <property type="entry name" value="Thioredoxin_8"/>
    <property type="match status" value="1"/>
</dbReference>
<dbReference type="InterPro" id="IPR045302">
    <property type="entry name" value="NHL2_NHL_rpt_dom"/>
</dbReference>
<dbReference type="EMBL" id="JAEHOE010000015">
    <property type="protein sequence ID" value="KAG2497240.1"/>
    <property type="molecule type" value="Genomic_DNA"/>
</dbReference>
<dbReference type="OrthoDB" id="533095at2759"/>
<evidence type="ECO:0000259" key="4">
    <source>
        <dbReference type="PROSITE" id="PS51352"/>
    </source>
</evidence>
<reference evidence="5" key="1">
    <citation type="journal article" date="2020" name="bioRxiv">
        <title>Comparative genomics of Chlamydomonas.</title>
        <authorList>
            <person name="Craig R.J."/>
            <person name="Hasan A.R."/>
            <person name="Ness R.W."/>
            <person name="Keightley P.D."/>
        </authorList>
    </citation>
    <scope>NUCLEOTIDE SEQUENCE</scope>
    <source>
        <strain evidence="5">CCAP 11/70</strain>
    </source>
</reference>
<gene>
    <name evidence="5" type="ORF">HYH03_004827</name>
</gene>
<comment type="caution">
    <text evidence="5">The sequence shown here is derived from an EMBL/GenBank/DDBJ whole genome shotgun (WGS) entry which is preliminary data.</text>
</comment>
<dbReference type="PROSITE" id="PS51352">
    <property type="entry name" value="THIOREDOXIN_2"/>
    <property type="match status" value="1"/>
</dbReference>
<dbReference type="CDD" id="cd14951">
    <property type="entry name" value="NHL-2_like"/>
    <property type="match status" value="1"/>
</dbReference>